<name>A0A5B3GUS4_9BACT</name>
<evidence type="ECO:0000313" key="4">
    <source>
        <dbReference type="Proteomes" id="UP000322658"/>
    </source>
</evidence>
<comment type="caution">
    <text evidence="3">The sequence shown here is derived from an EMBL/GenBank/DDBJ whole genome shotgun (WGS) entry which is preliminary data.</text>
</comment>
<keyword evidence="2" id="KW-0472">Membrane</keyword>
<gene>
    <name evidence="3" type="ORF">F2Y07_03610</name>
</gene>
<dbReference type="RefSeq" id="WP_022061719.1">
    <property type="nucleotide sequence ID" value="NZ_CAUENT010000068.1"/>
</dbReference>
<organism evidence="3 4">
    <name type="scientific">Alistipes shahii</name>
    <dbReference type="NCBI Taxonomy" id="328814"/>
    <lineage>
        <taxon>Bacteria</taxon>
        <taxon>Pseudomonadati</taxon>
        <taxon>Bacteroidota</taxon>
        <taxon>Bacteroidia</taxon>
        <taxon>Bacteroidales</taxon>
        <taxon>Rikenellaceae</taxon>
        <taxon>Alistipes</taxon>
    </lineage>
</organism>
<feature type="transmembrane region" description="Helical" evidence="2">
    <location>
        <begin position="43"/>
        <end position="74"/>
    </location>
</feature>
<keyword evidence="2" id="KW-1133">Transmembrane helix</keyword>
<feature type="transmembrane region" description="Helical" evidence="2">
    <location>
        <begin position="9"/>
        <end position="31"/>
    </location>
</feature>
<keyword evidence="1" id="KW-0175">Coiled coil</keyword>
<keyword evidence="2" id="KW-0812">Transmembrane</keyword>
<protein>
    <submittedName>
        <fullName evidence="3">Magnesium transporter</fullName>
    </submittedName>
</protein>
<dbReference type="AlphaFoldDB" id="A0A5B3GUS4"/>
<feature type="coiled-coil region" evidence="1">
    <location>
        <begin position="99"/>
        <end position="126"/>
    </location>
</feature>
<evidence type="ECO:0000256" key="1">
    <source>
        <dbReference type="SAM" id="Coils"/>
    </source>
</evidence>
<evidence type="ECO:0000313" key="3">
    <source>
        <dbReference type="EMBL" id="KAA2377230.1"/>
    </source>
</evidence>
<accession>A0A5B3GUS4</accession>
<dbReference type="EMBL" id="VVXJ01000005">
    <property type="protein sequence ID" value="KAA2377230.1"/>
    <property type="molecule type" value="Genomic_DNA"/>
</dbReference>
<reference evidence="3 4" key="1">
    <citation type="journal article" date="2019" name="Nat. Med.">
        <title>A library of human gut bacterial isolates paired with longitudinal multiomics data enables mechanistic microbiome research.</title>
        <authorList>
            <person name="Poyet M."/>
            <person name="Groussin M."/>
            <person name="Gibbons S.M."/>
            <person name="Avila-Pacheco J."/>
            <person name="Jiang X."/>
            <person name="Kearney S.M."/>
            <person name="Perrotta A.R."/>
            <person name="Berdy B."/>
            <person name="Zhao S."/>
            <person name="Lieberman T.D."/>
            <person name="Swanson P.K."/>
            <person name="Smith M."/>
            <person name="Roesemann S."/>
            <person name="Alexander J.E."/>
            <person name="Rich S.A."/>
            <person name="Livny J."/>
            <person name="Vlamakis H."/>
            <person name="Clish C."/>
            <person name="Bullock K."/>
            <person name="Deik A."/>
            <person name="Scott J."/>
            <person name="Pierce K.A."/>
            <person name="Xavier R.J."/>
            <person name="Alm E.J."/>
        </authorList>
    </citation>
    <scope>NUCLEOTIDE SEQUENCE [LARGE SCALE GENOMIC DNA]</scope>
    <source>
        <strain evidence="3 4">BIOML-A1</strain>
    </source>
</reference>
<dbReference type="Proteomes" id="UP000322658">
    <property type="component" value="Unassembled WGS sequence"/>
</dbReference>
<evidence type="ECO:0000256" key="2">
    <source>
        <dbReference type="SAM" id="Phobius"/>
    </source>
</evidence>
<proteinExistence type="predicted"/>
<sequence length="240" mass="27061">MDFRKFDSYVILLAIVVVAGLLVSMVARFVILAKGADTGTANLVFLIVLGICAIFYLTIIAASSSVADFIIRVFTPHMARKKRREAEAEPAEPVAEQSAPDIERIKQEADKRLAEQQREKIALFQRYSQLTVGPYITPDELARLSCYIDTYALNQPCPAELAPIHPQKLKNVDLFHFGWNMAHYFGQPKQEVVPWLKTVFAPLAELEDSYIKGKLYSPQTRQFTIPNIDDIPGYMAEHDS</sequence>